<accession>A0AA87Z0G3</accession>
<gene>
    <name evidence="1" type="ORF">TIFTF001_001519</name>
</gene>
<comment type="caution">
    <text evidence="1">The sequence shown here is derived from an EMBL/GenBank/DDBJ whole genome shotgun (WGS) entry which is preliminary data.</text>
</comment>
<protein>
    <submittedName>
        <fullName evidence="1">Uncharacterized protein</fullName>
    </submittedName>
</protein>
<organism evidence="1 2">
    <name type="scientific">Ficus carica</name>
    <name type="common">Common fig</name>
    <dbReference type="NCBI Taxonomy" id="3494"/>
    <lineage>
        <taxon>Eukaryota</taxon>
        <taxon>Viridiplantae</taxon>
        <taxon>Streptophyta</taxon>
        <taxon>Embryophyta</taxon>
        <taxon>Tracheophyta</taxon>
        <taxon>Spermatophyta</taxon>
        <taxon>Magnoliopsida</taxon>
        <taxon>eudicotyledons</taxon>
        <taxon>Gunneridae</taxon>
        <taxon>Pentapetalae</taxon>
        <taxon>rosids</taxon>
        <taxon>fabids</taxon>
        <taxon>Rosales</taxon>
        <taxon>Moraceae</taxon>
        <taxon>Ficeae</taxon>
        <taxon>Ficus</taxon>
    </lineage>
</organism>
<evidence type="ECO:0000313" key="2">
    <source>
        <dbReference type="Proteomes" id="UP001187192"/>
    </source>
</evidence>
<proteinExistence type="predicted"/>
<dbReference type="EMBL" id="BTGU01000001">
    <property type="protein sequence ID" value="GMN27093.1"/>
    <property type="molecule type" value="Genomic_DNA"/>
</dbReference>
<keyword evidence="2" id="KW-1185">Reference proteome</keyword>
<evidence type="ECO:0000313" key="1">
    <source>
        <dbReference type="EMBL" id="GMN27093.1"/>
    </source>
</evidence>
<sequence>MILRYSSSSKKVREDFKKLVIEELQDKSKKATNLRDAKKECSQRGDSALLKGPSSYSKLKWSIGEFQFAESLLLWHLATELLCYKQDSELGKQKQVRALRCVYPCATAEWGEGRQVDGNEQSLGGTFVFAEQEQQSGTKMMTLIGSGLPPAKVV</sequence>
<name>A0AA87Z0G3_FICCA</name>
<dbReference type="Proteomes" id="UP001187192">
    <property type="component" value="Unassembled WGS sequence"/>
</dbReference>
<dbReference type="AlphaFoldDB" id="A0AA87Z0G3"/>
<reference evidence="1" key="1">
    <citation type="submission" date="2023-07" db="EMBL/GenBank/DDBJ databases">
        <title>draft genome sequence of fig (Ficus carica).</title>
        <authorList>
            <person name="Takahashi T."/>
            <person name="Nishimura K."/>
        </authorList>
    </citation>
    <scope>NUCLEOTIDE SEQUENCE</scope>
</reference>